<dbReference type="Proteomes" id="UP000482960">
    <property type="component" value="Unassembled WGS sequence"/>
</dbReference>
<feature type="domain" description="Roadblock/LAMTOR2" evidence="2">
    <location>
        <begin position="4"/>
        <end position="96"/>
    </location>
</feature>
<evidence type="ECO:0000313" key="3">
    <source>
        <dbReference type="EMBL" id="GFJ92095.1"/>
    </source>
</evidence>
<dbReference type="SMART" id="SM00960">
    <property type="entry name" value="Robl_LC7"/>
    <property type="match status" value="1"/>
</dbReference>
<evidence type="ECO:0000259" key="2">
    <source>
        <dbReference type="SMART" id="SM00960"/>
    </source>
</evidence>
<dbReference type="PANTHER" id="PTHR36222">
    <property type="entry name" value="SERINE PROTEASE INHIBITOR RV3364C"/>
    <property type="match status" value="1"/>
</dbReference>
<comment type="caution">
    <text evidence="3">The sequence shown here is derived from an EMBL/GenBank/DDBJ whole genome shotgun (WGS) entry which is preliminary data.</text>
</comment>
<sequence length="156" mass="16199">MDGSVELRELRQRLPDIAGAVLASTDGMLIASEMGGDKDGVDAETVAALSAASLGLGQRFAATVHHGQMREAVIQADGGCIVTYAAGRGGLLTVLGCPHANLARLHMEARRVAARLGHLVDGPPPTPTLRPSAPAYGRQPLTTRKPMATIVSDQTI</sequence>
<dbReference type="EMBL" id="BLPG01000001">
    <property type="protein sequence ID" value="GFJ92095.1"/>
    <property type="molecule type" value="Genomic_DNA"/>
</dbReference>
<dbReference type="PANTHER" id="PTHR36222:SF1">
    <property type="entry name" value="SERINE PROTEASE INHIBITOR RV3364C"/>
    <property type="match status" value="1"/>
</dbReference>
<reference evidence="3 4" key="2">
    <citation type="submission" date="2020-03" db="EMBL/GenBank/DDBJ databases">
        <authorList>
            <person name="Ichikawa N."/>
            <person name="Kimura A."/>
            <person name="Kitahashi Y."/>
            <person name="Uohara A."/>
        </authorList>
    </citation>
    <scope>NUCLEOTIDE SEQUENCE [LARGE SCALE GENOMIC DNA]</scope>
    <source>
        <strain evidence="3 4">NBRC 108638</strain>
    </source>
</reference>
<dbReference type="Pfam" id="PF03259">
    <property type="entry name" value="Robl_LC7"/>
    <property type="match status" value="1"/>
</dbReference>
<reference evidence="3 4" key="1">
    <citation type="submission" date="2020-03" db="EMBL/GenBank/DDBJ databases">
        <title>Whole genome shotgun sequence of Phytohabitans rumicis NBRC 108638.</title>
        <authorList>
            <person name="Komaki H."/>
            <person name="Tamura T."/>
        </authorList>
    </citation>
    <scope>NUCLEOTIDE SEQUENCE [LARGE SCALE GENOMIC DNA]</scope>
    <source>
        <strain evidence="3 4">NBRC 108638</strain>
    </source>
</reference>
<protein>
    <recommendedName>
        <fullName evidence="2">Roadblock/LAMTOR2 domain-containing protein</fullName>
    </recommendedName>
</protein>
<accession>A0A6V8LHI9</accession>
<dbReference type="RefSeq" id="WP_173079040.1">
    <property type="nucleotide sequence ID" value="NZ_BAABJB010000023.1"/>
</dbReference>
<feature type="region of interest" description="Disordered" evidence="1">
    <location>
        <begin position="118"/>
        <end position="140"/>
    </location>
</feature>
<evidence type="ECO:0000256" key="1">
    <source>
        <dbReference type="SAM" id="MobiDB-lite"/>
    </source>
</evidence>
<organism evidence="3 4">
    <name type="scientific">Phytohabitans rumicis</name>
    <dbReference type="NCBI Taxonomy" id="1076125"/>
    <lineage>
        <taxon>Bacteria</taxon>
        <taxon>Bacillati</taxon>
        <taxon>Actinomycetota</taxon>
        <taxon>Actinomycetes</taxon>
        <taxon>Micromonosporales</taxon>
        <taxon>Micromonosporaceae</taxon>
    </lineage>
</organism>
<name>A0A6V8LHI9_9ACTN</name>
<evidence type="ECO:0000313" key="4">
    <source>
        <dbReference type="Proteomes" id="UP000482960"/>
    </source>
</evidence>
<gene>
    <name evidence="3" type="ORF">Prum_057370</name>
</gene>
<proteinExistence type="predicted"/>
<dbReference type="InterPro" id="IPR053141">
    <property type="entry name" value="Mycobact_SerProt_Inhib_Rv3364c"/>
</dbReference>
<dbReference type="InterPro" id="IPR004942">
    <property type="entry name" value="Roadblock/LAMTOR2_dom"/>
</dbReference>
<dbReference type="SUPFAM" id="SSF103196">
    <property type="entry name" value="Roadblock/LC7 domain"/>
    <property type="match status" value="1"/>
</dbReference>
<dbReference type="Gene3D" id="3.30.450.30">
    <property type="entry name" value="Dynein light chain 2a, cytoplasmic"/>
    <property type="match status" value="1"/>
</dbReference>
<keyword evidence="4" id="KW-1185">Reference proteome</keyword>
<dbReference type="AlphaFoldDB" id="A0A6V8LHI9"/>